<dbReference type="Pfam" id="PF14344">
    <property type="entry name" value="DUF4397"/>
    <property type="match status" value="1"/>
</dbReference>
<proteinExistence type="predicted"/>
<feature type="domain" description="DUF4397" evidence="2">
    <location>
        <begin position="147"/>
        <end position="226"/>
    </location>
</feature>
<keyword evidence="4" id="KW-1185">Reference proteome</keyword>
<dbReference type="AlphaFoldDB" id="A0A3S3V6Y6"/>
<evidence type="ECO:0000259" key="2">
    <source>
        <dbReference type="Pfam" id="PF14344"/>
    </source>
</evidence>
<keyword evidence="1" id="KW-1133">Transmembrane helix</keyword>
<protein>
    <submittedName>
        <fullName evidence="3">DUF4397 domain-containing protein</fullName>
    </submittedName>
</protein>
<evidence type="ECO:0000313" key="4">
    <source>
        <dbReference type="Proteomes" id="UP000286701"/>
    </source>
</evidence>
<organism evidence="3 4">
    <name type="scientific">Mucilaginibacter gilvus</name>
    <dbReference type="NCBI Taxonomy" id="2305909"/>
    <lineage>
        <taxon>Bacteria</taxon>
        <taxon>Pseudomonadati</taxon>
        <taxon>Bacteroidota</taxon>
        <taxon>Sphingobacteriia</taxon>
        <taxon>Sphingobacteriales</taxon>
        <taxon>Sphingobacteriaceae</taxon>
        <taxon>Mucilaginibacter</taxon>
    </lineage>
</organism>
<gene>
    <name evidence="3" type="ORF">EPL05_01065</name>
</gene>
<dbReference type="EMBL" id="SBIW01000001">
    <property type="protein sequence ID" value="RWY57155.1"/>
    <property type="molecule type" value="Genomic_DNA"/>
</dbReference>
<dbReference type="RefSeq" id="WP_128531662.1">
    <property type="nucleotide sequence ID" value="NZ_SBIW01000001.1"/>
</dbReference>
<reference evidence="3 4" key="1">
    <citation type="submission" date="2019-01" db="EMBL/GenBank/DDBJ databases">
        <title>Mucilaginibacter antarcticum sp. nov., isolated from antarctic soil.</title>
        <authorList>
            <person name="Yan Y.-Q."/>
            <person name="Du Z.-J."/>
        </authorList>
    </citation>
    <scope>NUCLEOTIDE SEQUENCE [LARGE SCALE GENOMIC DNA]</scope>
    <source>
        <strain evidence="3 4">F01003</strain>
    </source>
</reference>
<keyword evidence="1" id="KW-0472">Membrane</keyword>
<keyword evidence="1" id="KW-0812">Transmembrane</keyword>
<dbReference type="Proteomes" id="UP000286701">
    <property type="component" value="Unassembled WGS sequence"/>
</dbReference>
<accession>A0A3S3V6Y6</accession>
<name>A0A3S3V6Y6_9SPHI</name>
<dbReference type="OrthoDB" id="794386at2"/>
<comment type="caution">
    <text evidence="3">The sequence shown here is derived from an EMBL/GenBank/DDBJ whole genome shotgun (WGS) entry which is preliminary data.</text>
</comment>
<feature type="transmembrane region" description="Helical" evidence="1">
    <location>
        <begin position="9"/>
        <end position="27"/>
    </location>
</feature>
<evidence type="ECO:0000313" key="3">
    <source>
        <dbReference type="EMBL" id="RWY57155.1"/>
    </source>
</evidence>
<dbReference type="InterPro" id="IPR025510">
    <property type="entry name" value="DUF4397"/>
</dbReference>
<sequence length="247" mass="26665">MISNNKSGILKYLCLFIVGVLIVPQFLSCGKDNNSTSLGTDNGYLNIVNLSPNINPVNLYAEFIKQGPTTYRYPNASGYFLMNINDTPLQIRPALSNTSSQSNLLTLDRSLKKNVRYTWFLTGLRSDSSLTYIFTVDSGSVPAVGRSKIRLVNASPGSAGLNITANDSLVFSNIGYKAVSAYKEVTAGGYNLKISATAAPSTILTTLKNVTMLDGKLYTIYAYGLPNRTDTAAFSAGVILNTIPDKK</sequence>
<evidence type="ECO:0000256" key="1">
    <source>
        <dbReference type="SAM" id="Phobius"/>
    </source>
</evidence>